<dbReference type="UniPathway" id="UPA00557">
    <property type="reaction ID" value="UER00614"/>
</dbReference>
<evidence type="ECO:0000256" key="14">
    <source>
        <dbReference type="ARBA" id="ARBA00023128"/>
    </source>
</evidence>
<keyword evidence="12 20" id="KW-0460">Magnesium</keyword>
<sequence>MYSHFYKRSEYLDLIKCIPLDTADYVFAYGSGAISQGDTNMHDKMVDFIVVTNDPLKFHMDNIGQNPGHYSFLRKFGPVCITKLQTRFCARVYYNTNIQSGNRFIKYGVISTDNLLQDLYDWNWLYVAGRMQKPVLSVLQPTEKIKEAAQINRISALQFALLMVGDTFTYEDLFKQIVGISYNGDFRQKFGEDKNKIDKIVRGSYDKLVEIYKPLLEDDARVTVLPKKIEQDNTTQAIFHRINLLPSAILNNVQELWKKRYRERKDLEETLFSLAHRPDFDTIISKMAYSIVSKSSRNQTVKNMASAGFIKSVVYGSSKILKMFRSIR</sequence>
<evidence type="ECO:0000256" key="7">
    <source>
        <dbReference type="ARBA" id="ARBA00018337"/>
    </source>
</evidence>
<evidence type="ECO:0000256" key="6">
    <source>
        <dbReference type="ARBA" id="ARBA00012487"/>
    </source>
</evidence>
<organism evidence="21 22">
    <name type="scientific">Parastrongyloides trichosuri</name>
    <name type="common">Possum-specific nematode worm</name>
    <dbReference type="NCBI Taxonomy" id="131310"/>
    <lineage>
        <taxon>Eukaryota</taxon>
        <taxon>Metazoa</taxon>
        <taxon>Ecdysozoa</taxon>
        <taxon>Nematoda</taxon>
        <taxon>Chromadorea</taxon>
        <taxon>Rhabditida</taxon>
        <taxon>Tylenchina</taxon>
        <taxon>Panagrolaimomorpha</taxon>
        <taxon>Strongyloidoidea</taxon>
        <taxon>Strongyloididae</taxon>
        <taxon>Parastrongyloides</taxon>
    </lineage>
</organism>
<dbReference type="GO" id="GO:0016024">
    <property type="term" value="P:CDP-diacylglycerol biosynthetic process"/>
    <property type="evidence" value="ECO:0007669"/>
    <property type="project" value="UniProtKB-UniRule"/>
</dbReference>
<keyword evidence="8 20" id="KW-0444">Lipid biosynthesis</keyword>
<evidence type="ECO:0000256" key="2">
    <source>
        <dbReference type="ARBA" id="ARBA00004443"/>
    </source>
</evidence>
<evidence type="ECO:0000256" key="16">
    <source>
        <dbReference type="ARBA" id="ARBA00023209"/>
    </source>
</evidence>
<dbReference type="InterPro" id="IPR015222">
    <property type="entry name" value="Tam41"/>
</dbReference>
<evidence type="ECO:0000256" key="20">
    <source>
        <dbReference type="PIRNR" id="PIRNR028840"/>
    </source>
</evidence>
<comment type="pathway">
    <text evidence="3 20">Phospholipid metabolism; CDP-diacylglycerol biosynthesis; CDP-diacylglycerol from sn-glycerol 3-phosphate: step 3/3.</text>
</comment>
<evidence type="ECO:0000256" key="4">
    <source>
        <dbReference type="ARBA" id="ARBA00005189"/>
    </source>
</evidence>
<dbReference type="GO" id="GO:0032049">
    <property type="term" value="P:cardiolipin biosynthetic process"/>
    <property type="evidence" value="ECO:0007669"/>
    <property type="project" value="UniProtKB-UniRule"/>
</dbReference>
<dbReference type="WBParaSite" id="PTRK_0001400500.1">
    <property type="protein sequence ID" value="PTRK_0001400500.1"/>
    <property type="gene ID" value="PTRK_0001400500"/>
</dbReference>
<evidence type="ECO:0000313" key="21">
    <source>
        <dbReference type="Proteomes" id="UP000038045"/>
    </source>
</evidence>
<dbReference type="STRING" id="131310.A0A0N4ZYZ0"/>
<comment type="pathway">
    <text evidence="4">Lipid metabolism.</text>
</comment>
<evidence type="ECO:0000256" key="10">
    <source>
        <dbReference type="ARBA" id="ARBA00022695"/>
    </source>
</evidence>
<keyword evidence="11 20" id="KW-0999">Mitochondrion inner membrane</keyword>
<evidence type="ECO:0000256" key="11">
    <source>
        <dbReference type="ARBA" id="ARBA00022792"/>
    </source>
</evidence>
<dbReference type="GO" id="GO:0004605">
    <property type="term" value="F:phosphatidate cytidylyltransferase activity"/>
    <property type="evidence" value="ECO:0007669"/>
    <property type="project" value="UniProtKB-UniRule"/>
</dbReference>
<dbReference type="Pfam" id="PF09139">
    <property type="entry name" value="Tam41_Mmp37"/>
    <property type="match status" value="1"/>
</dbReference>
<evidence type="ECO:0000256" key="13">
    <source>
        <dbReference type="ARBA" id="ARBA00023098"/>
    </source>
</evidence>
<comment type="catalytic activity">
    <reaction evidence="20">
        <text>a 1,2-diacyl-sn-glycero-3-phosphate + CTP + H(+) = a CDP-1,2-diacyl-sn-glycerol + diphosphate</text>
        <dbReference type="Rhea" id="RHEA:16229"/>
        <dbReference type="ChEBI" id="CHEBI:15378"/>
        <dbReference type="ChEBI" id="CHEBI:33019"/>
        <dbReference type="ChEBI" id="CHEBI:37563"/>
        <dbReference type="ChEBI" id="CHEBI:58332"/>
        <dbReference type="ChEBI" id="CHEBI:58608"/>
        <dbReference type="EC" id="2.7.7.41"/>
    </reaction>
</comment>
<evidence type="ECO:0000256" key="17">
    <source>
        <dbReference type="ARBA" id="ARBA00023264"/>
    </source>
</evidence>
<dbReference type="PANTHER" id="PTHR13619:SF0">
    <property type="entry name" value="PHOSPHATIDATE CYTIDYLYLTRANSFERASE, MITOCHONDRIAL"/>
    <property type="match status" value="1"/>
</dbReference>
<keyword evidence="9 20" id="KW-0808">Transferase</keyword>
<keyword evidence="21" id="KW-1185">Reference proteome</keyword>
<keyword evidence="13 20" id="KW-0443">Lipid metabolism</keyword>
<evidence type="ECO:0000256" key="19">
    <source>
        <dbReference type="ARBA" id="ARBA00031502"/>
    </source>
</evidence>
<proteinExistence type="inferred from homology"/>
<evidence type="ECO:0000256" key="9">
    <source>
        <dbReference type="ARBA" id="ARBA00022679"/>
    </source>
</evidence>
<reference evidence="22" key="1">
    <citation type="submission" date="2017-02" db="UniProtKB">
        <authorList>
            <consortium name="WormBaseParasite"/>
        </authorList>
    </citation>
    <scope>IDENTIFICATION</scope>
</reference>
<comment type="similarity">
    <text evidence="5 20">Belongs to the TAM41 family.</text>
</comment>
<protein>
    <recommendedName>
        <fullName evidence="7 20">Phosphatidate cytidylyltransferase, mitochondrial</fullName>
        <ecNumber evidence="6 20">2.7.7.41</ecNumber>
    </recommendedName>
    <alternativeName>
        <fullName evidence="18 20">CDP-diacylglycerol synthase</fullName>
    </alternativeName>
    <alternativeName>
        <fullName evidence="19 20">Mitochondrial translocator assembly and maintenance protein 41 homolog</fullName>
    </alternativeName>
</protein>
<accession>A0A0N4ZYZ0</accession>
<evidence type="ECO:0000256" key="8">
    <source>
        <dbReference type="ARBA" id="ARBA00022516"/>
    </source>
</evidence>
<comment type="function">
    <text evidence="20">Catalyzes the conversion of phosphatidic acid (PA) to CDP-diacylglycerol (CDP-DAG), an essential intermediate in the synthesis of phosphatidylglycerol, cardiolipin and phosphatidylinositol.</text>
</comment>
<dbReference type="Proteomes" id="UP000038045">
    <property type="component" value="Unplaced"/>
</dbReference>
<evidence type="ECO:0000256" key="12">
    <source>
        <dbReference type="ARBA" id="ARBA00022842"/>
    </source>
</evidence>
<evidence type="ECO:0000256" key="3">
    <source>
        <dbReference type="ARBA" id="ARBA00005119"/>
    </source>
</evidence>
<dbReference type="AlphaFoldDB" id="A0A0N4ZYZ0"/>
<keyword evidence="17 20" id="KW-1208">Phospholipid metabolism</keyword>
<evidence type="ECO:0000256" key="18">
    <source>
        <dbReference type="ARBA" id="ARBA00029893"/>
    </source>
</evidence>
<dbReference type="PANTHER" id="PTHR13619">
    <property type="entry name" value="PHOSPHATIDATE CYTIDYLYLTRANSFERASE, MITOCHONDRIAL"/>
    <property type="match status" value="1"/>
</dbReference>
<name>A0A0N4ZYZ0_PARTI</name>
<keyword evidence="16 20" id="KW-0594">Phospholipid biosynthesis</keyword>
<evidence type="ECO:0000256" key="15">
    <source>
        <dbReference type="ARBA" id="ARBA00023136"/>
    </source>
</evidence>
<dbReference type="EC" id="2.7.7.41" evidence="6 20"/>
<evidence type="ECO:0000313" key="22">
    <source>
        <dbReference type="WBParaSite" id="PTRK_0001400500.1"/>
    </source>
</evidence>
<keyword evidence="15 20" id="KW-0472">Membrane</keyword>
<keyword evidence="10 20" id="KW-0548">Nucleotidyltransferase</keyword>
<comment type="subcellular location">
    <subcellularLocation>
        <location evidence="2 20">Mitochondrion inner membrane</location>
        <topology evidence="2 20">Peripheral membrane protein</topology>
        <orientation evidence="2 20">Matrix side</orientation>
    </subcellularLocation>
</comment>
<comment type="cofactor">
    <cofactor evidence="1 20">
        <name>Mg(2+)</name>
        <dbReference type="ChEBI" id="CHEBI:18420"/>
    </cofactor>
</comment>
<keyword evidence="14 20" id="KW-0496">Mitochondrion</keyword>
<evidence type="ECO:0000256" key="1">
    <source>
        <dbReference type="ARBA" id="ARBA00001946"/>
    </source>
</evidence>
<evidence type="ECO:0000256" key="5">
    <source>
        <dbReference type="ARBA" id="ARBA00005458"/>
    </source>
</evidence>
<dbReference type="GO" id="GO:0005743">
    <property type="term" value="C:mitochondrial inner membrane"/>
    <property type="evidence" value="ECO:0007669"/>
    <property type="project" value="UniProtKB-SubCell"/>
</dbReference>
<dbReference type="PIRSF" id="PIRSF028840">
    <property type="entry name" value="Mmp37"/>
    <property type="match status" value="1"/>
</dbReference>